<accession>A0AAV0BNH8</accession>
<feature type="transmembrane region" description="Helical" evidence="5">
    <location>
        <begin position="536"/>
        <end position="554"/>
    </location>
</feature>
<dbReference type="GO" id="GO:0005886">
    <property type="term" value="C:plasma membrane"/>
    <property type="evidence" value="ECO:0007669"/>
    <property type="project" value="TreeGrafter"/>
</dbReference>
<comment type="subcellular location">
    <subcellularLocation>
        <location evidence="1">Membrane</location>
        <topology evidence="1">Multi-pass membrane protein</topology>
    </subcellularLocation>
</comment>
<keyword evidence="3 5" id="KW-1133">Transmembrane helix</keyword>
<dbReference type="PANTHER" id="PTHR23501:SF198">
    <property type="entry name" value="AZOLE RESISTANCE PROTEIN 1-RELATED"/>
    <property type="match status" value="1"/>
</dbReference>
<feature type="transmembrane region" description="Helical" evidence="5">
    <location>
        <begin position="289"/>
        <end position="306"/>
    </location>
</feature>
<dbReference type="Pfam" id="PF07690">
    <property type="entry name" value="MFS_1"/>
    <property type="match status" value="1"/>
</dbReference>
<protein>
    <submittedName>
        <fullName evidence="7">Major facilitator superfamily domain-containing protein</fullName>
    </submittedName>
</protein>
<feature type="transmembrane region" description="Helical" evidence="5">
    <location>
        <begin position="419"/>
        <end position="439"/>
    </location>
</feature>
<keyword evidence="4 5" id="KW-0472">Membrane</keyword>
<feature type="transmembrane region" description="Helical" evidence="5">
    <location>
        <begin position="165"/>
        <end position="185"/>
    </location>
</feature>
<dbReference type="AlphaFoldDB" id="A0AAV0BNH8"/>
<feature type="transmembrane region" description="Helical" evidence="5">
    <location>
        <begin position="258"/>
        <end position="277"/>
    </location>
</feature>
<evidence type="ECO:0000256" key="1">
    <source>
        <dbReference type="ARBA" id="ARBA00004141"/>
    </source>
</evidence>
<feature type="transmembrane region" description="Helical" evidence="5">
    <location>
        <begin position="191"/>
        <end position="213"/>
    </location>
</feature>
<organism evidence="7 8">
    <name type="scientific">Phakopsora pachyrhizi</name>
    <name type="common">Asian soybean rust disease fungus</name>
    <dbReference type="NCBI Taxonomy" id="170000"/>
    <lineage>
        <taxon>Eukaryota</taxon>
        <taxon>Fungi</taxon>
        <taxon>Dikarya</taxon>
        <taxon>Basidiomycota</taxon>
        <taxon>Pucciniomycotina</taxon>
        <taxon>Pucciniomycetes</taxon>
        <taxon>Pucciniales</taxon>
        <taxon>Phakopsoraceae</taxon>
        <taxon>Phakopsora</taxon>
    </lineage>
</organism>
<evidence type="ECO:0000259" key="6">
    <source>
        <dbReference type="PROSITE" id="PS50850"/>
    </source>
</evidence>
<dbReference type="InterPro" id="IPR011701">
    <property type="entry name" value="MFS"/>
</dbReference>
<dbReference type="SUPFAM" id="SSF103473">
    <property type="entry name" value="MFS general substrate transporter"/>
    <property type="match status" value="1"/>
</dbReference>
<feature type="transmembrane region" description="Helical" evidence="5">
    <location>
        <begin position="43"/>
        <end position="61"/>
    </location>
</feature>
<dbReference type="InterPro" id="IPR020846">
    <property type="entry name" value="MFS_dom"/>
</dbReference>
<feature type="transmembrane region" description="Helical" evidence="5">
    <location>
        <begin position="136"/>
        <end position="153"/>
    </location>
</feature>
<evidence type="ECO:0000313" key="8">
    <source>
        <dbReference type="Proteomes" id="UP001153365"/>
    </source>
</evidence>
<gene>
    <name evidence="7" type="ORF">PPACK8108_LOCUS23880</name>
</gene>
<dbReference type="CDD" id="cd17502">
    <property type="entry name" value="MFS_Azr1_MDR_like"/>
    <property type="match status" value="1"/>
</dbReference>
<feature type="transmembrane region" description="Helical" evidence="5">
    <location>
        <begin position="108"/>
        <end position="130"/>
    </location>
</feature>
<comment type="caution">
    <text evidence="7">The sequence shown here is derived from an EMBL/GenBank/DDBJ whole genome shotgun (WGS) entry which is preliminary data.</text>
</comment>
<evidence type="ECO:0000256" key="4">
    <source>
        <dbReference type="ARBA" id="ARBA00023136"/>
    </source>
</evidence>
<proteinExistence type="predicted"/>
<keyword evidence="8" id="KW-1185">Reference proteome</keyword>
<dbReference type="Gene3D" id="1.20.1250.20">
    <property type="entry name" value="MFS general substrate transporter like domains"/>
    <property type="match status" value="1"/>
</dbReference>
<dbReference type="PROSITE" id="PS50850">
    <property type="entry name" value="MFS"/>
    <property type="match status" value="1"/>
</dbReference>
<evidence type="ECO:0000256" key="5">
    <source>
        <dbReference type="SAM" id="Phobius"/>
    </source>
</evidence>
<evidence type="ECO:0000313" key="7">
    <source>
        <dbReference type="EMBL" id="CAH7688847.1"/>
    </source>
</evidence>
<keyword evidence="2 5" id="KW-0812">Transmembrane</keyword>
<evidence type="ECO:0000256" key="3">
    <source>
        <dbReference type="ARBA" id="ARBA00022989"/>
    </source>
</evidence>
<dbReference type="EMBL" id="CALTRL010006023">
    <property type="protein sequence ID" value="CAH7688847.1"/>
    <property type="molecule type" value="Genomic_DNA"/>
</dbReference>
<name>A0AAV0BNH8_PHAPC</name>
<dbReference type="PANTHER" id="PTHR23501">
    <property type="entry name" value="MAJOR FACILITATOR SUPERFAMILY"/>
    <property type="match status" value="1"/>
</dbReference>
<feature type="transmembrane region" description="Helical" evidence="5">
    <location>
        <begin position="360"/>
        <end position="383"/>
    </location>
</feature>
<evidence type="ECO:0000256" key="2">
    <source>
        <dbReference type="ARBA" id="ARBA00022692"/>
    </source>
</evidence>
<sequence length="567" mass="62607">MEKIKMELKGPSKADFKDKESKLIAENKEEDYKHSKILQGKELFLTFLGMLMSVFLTALDQTILSPAIPVIASEFHSLDKIAWFITQLSSSLLHGQILTIFSRKKIFSFAIGVFTVGSLICGTARSLLILLVGRAVAGYGAGGIIVSCVSIIADVTKLEDRPKLLSSFGVVHGISSICGPLLGGWITDHFGWRWCFWCNLPFGAIAIAINTIFLTSSNSSKVSTSLHERSDQRWRKLTFGKFHPSYESFWHKIGTLDFIGAVLISSFIALLVLALQWGGNDYAWSDKAVILTFLGSFLCLITFLVWELKGMGKTQEGALIPFRLFRNRTQIGATLQSIFVMMNDFLPIQFRAMRHSTATVSGLQLIPMMLTAVLINGACGYFVSSTGLYLPPMILGTIFLIISPSLMTSLNEFSSILKIFGFEVVLGVGFGLLLQTPLVSVQANVLEEDIPQASGLISFGRFFGGVLGVTLAQTVFEMFLEKGLGKMLIDSNNYPTSTEIPSIKSIKSSIEIIYQFPDGKIRSSIIRSYAFALRRVYFIGVPCGIAAFLANFLIKNRNIKKKYVLTK</sequence>
<dbReference type="InterPro" id="IPR036259">
    <property type="entry name" value="MFS_trans_sf"/>
</dbReference>
<reference evidence="7" key="1">
    <citation type="submission" date="2022-06" db="EMBL/GenBank/DDBJ databases">
        <authorList>
            <consortium name="SYNGENTA / RWTH Aachen University"/>
        </authorList>
    </citation>
    <scope>NUCLEOTIDE SEQUENCE</scope>
</reference>
<feature type="domain" description="Major facilitator superfamily (MFS) profile" evidence="6">
    <location>
        <begin position="46"/>
        <end position="558"/>
    </location>
</feature>
<feature type="transmembrane region" description="Helical" evidence="5">
    <location>
        <begin position="389"/>
        <end position="407"/>
    </location>
</feature>
<feature type="transmembrane region" description="Helical" evidence="5">
    <location>
        <begin position="459"/>
        <end position="480"/>
    </location>
</feature>
<dbReference type="GO" id="GO:0022857">
    <property type="term" value="F:transmembrane transporter activity"/>
    <property type="evidence" value="ECO:0007669"/>
    <property type="project" value="InterPro"/>
</dbReference>
<dbReference type="Proteomes" id="UP001153365">
    <property type="component" value="Unassembled WGS sequence"/>
</dbReference>